<evidence type="ECO:0000256" key="1">
    <source>
        <dbReference type="SAM" id="Phobius"/>
    </source>
</evidence>
<feature type="transmembrane region" description="Helical" evidence="1">
    <location>
        <begin position="322"/>
        <end position="346"/>
    </location>
</feature>
<dbReference type="InterPro" id="IPR000922">
    <property type="entry name" value="Lectin_gal-bd_dom"/>
</dbReference>
<dbReference type="HOGENOM" id="CLU_029488_0_1_1"/>
<keyword evidence="1" id="KW-1133">Transmembrane helix</keyword>
<dbReference type="Pfam" id="PF02140">
    <property type="entry name" value="SUEL_Lectin"/>
    <property type="match status" value="1"/>
</dbReference>
<gene>
    <name evidence="3" type="ORF">CAPTEDRAFT_217504</name>
</gene>
<feature type="transmembrane region" description="Helical" evidence="1">
    <location>
        <begin position="12"/>
        <end position="31"/>
    </location>
</feature>
<keyword evidence="1" id="KW-0472">Membrane</keyword>
<dbReference type="Proteomes" id="UP000014760">
    <property type="component" value="Unassembled WGS sequence"/>
</dbReference>
<protein>
    <recommendedName>
        <fullName evidence="2">SUEL-type lectin domain-containing protein</fullName>
    </recommendedName>
</protein>
<dbReference type="EMBL" id="KB301364">
    <property type="protein sequence ID" value="ELU05656.1"/>
    <property type="molecule type" value="Genomic_DNA"/>
</dbReference>
<reference evidence="4" key="3">
    <citation type="submission" date="2015-06" db="UniProtKB">
        <authorList>
            <consortium name="EnsemblMetazoa"/>
        </authorList>
    </citation>
    <scope>IDENTIFICATION</scope>
</reference>
<sequence length="455" mass="50367">MELYNACNTWNYLVLVIVNGLLSVIAVSVDYCSDETFQASCSQNQVIVMTEAKYGRMQMGKCVKSDLGFLGCQVDALSRMDEKCSGKARCETAINDAEFTSSNPCSEELKMYLRADYSCVRVMSQSDICAADGIIRLRDSSHVIASRQLASLPCFTSGQRWTRKIQASTGQQINVTLIDLEIGATVSSRACEEYGHVTDAHTKQSAPICSHGDRRKTLLISNSNILDLNLRAATELPNFALKLEVLGCPDIKVSSESLIERNGDSLTVRCLNSKQTWNLNCVDNHWQGSLGNCSLRGGHHVVAAKSSNANSEPTGRSLSTDIAISLIACVAILICVVVIAVGVNCWKRHSLKTYTMRMQQEALQHALQATDLNPESEYMMPNYRQRDLGEEGVDALYDFCYMPSTSKPNSRTGIRPNNLNSMQTMPVREQQKINNATVRFQTHSPKLLLRTDHKV</sequence>
<evidence type="ECO:0000313" key="5">
    <source>
        <dbReference type="Proteomes" id="UP000014760"/>
    </source>
</evidence>
<dbReference type="GO" id="GO:0030246">
    <property type="term" value="F:carbohydrate binding"/>
    <property type="evidence" value="ECO:0007669"/>
    <property type="project" value="InterPro"/>
</dbReference>
<organism evidence="3">
    <name type="scientific">Capitella teleta</name>
    <name type="common">Polychaete worm</name>
    <dbReference type="NCBI Taxonomy" id="283909"/>
    <lineage>
        <taxon>Eukaryota</taxon>
        <taxon>Metazoa</taxon>
        <taxon>Spiralia</taxon>
        <taxon>Lophotrochozoa</taxon>
        <taxon>Annelida</taxon>
        <taxon>Polychaeta</taxon>
        <taxon>Sedentaria</taxon>
        <taxon>Scolecida</taxon>
        <taxon>Capitellidae</taxon>
        <taxon>Capitella</taxon>
    </lineage>
</organism>
<reference evidence="3 5" key="2">
    <citation type="journal article" date="2013" name="Nature">
        <title>Insights into bilaterian evolution from three spiralian genomes.</title>
        <authorList>
            <person name="Simakov O."/>
            <person name="Marletaz F."/>
            <person name="Cho S.J."/>
            <person name="Edsinger-Gonzales E."/>
            <person name="Havlak P."/>
            <person name="Hellsten U."/>
            <person name="Kuo D.H."/>
            <person name="Larsson T."/>
            <person name="Lv J."/>
            <person name="Arendt D."/>
            <person name="Savage R."/>
            <person name="Osoegawa K."/>
            <person name="de Jong P."/>
            <person name="Grimwood J."/>
            <person name="Chapman J.A."/>
            <person name="Shapiro H."/>
            <person name="Aerts A."/>
            <person name="Otillar R.P."/>
            <person name="Terry A.Y."/>
            <person name="Boore J.L."/>
            <person name="Grigoriev I.V."/>
            <person name="Lindberg D.R."/>
            <person name="Seaver E.C."/>
            <person name="Weisblat D.A."/>
            <person name="Putnam N.H."/>
            <person name="Rokhsar D.S."/>
        </authorList>
    </citation>
    <scope>NUCLEOTIDE SEQUENCE</scope>
    <source>
        <strain evidence="3 5">I ESC-2004</strain>
    </source>
</reference>
<dbReference type="PROSITE" id="PS50228">
    <property type="entry name" value="SUEL_LECTIN"/>
    <property type="match status" value="1"/>
</dbReference>
<dbReference type="AlphaFoldDB" id="R7UQH4"/>
<evidence type="ECO:0000313" key="3">
    <source>
        <dbReference type="EMBL" id="ELU05656.1"/>
    </source>
</evidence>
<keyword evidence="1" id="KW-0812">Transmembrane</keyword>
<dbReference type="PANTHER" id="PTHR46780">
    <property type="entry name" value="PROTEIN EVA-1"/>
    <property type="match status" value="1"/>
</dbReference>
<reference evidence="5" key="1">
    <citation type="submission" date="2012-12" db="EMBL/GenBank/DDBJ databases">
        <authorList>
            <person name="Hellsten U."/>
            <person name="Grimwood J."/>
            <person name="Chapman J.A."/>
            <person name="Shapiro H."/>
            <person name="Aerts A."/>
            <person name="Otillar R.P."/>
            <person name="Terry A.Y."/>
            <person name="Boore J.L."/>
            <person name="Simakov O."/>
            <person name="Marletaz F."/>
            <person name="Cho S.-J."/>
            <person name="Edsinger-Gonzales E."/>
            <person name="Havlak P."/>
            <person name="Kuo D.-H."/>
            <person name="Larsson T."/>
            <person name="Lv J."/>
            <person name="Arendt D."/>
            <person name="Savage R."/>
            <person name="Osoegawa K."/>
            <person name="de Jong P."/>
            <person name="Lindberg D.R."/>
            <person name="Seaver E.C."/>
            <person name="Weisblat D.A."/>
            <person name="Putnam N.H."/>
            <person name="Grigoriev I.V."/>
            <person name="Rokhsar D.S."/>
        </authorList>
    </citation>
    <scope>NUCLEOTIDE SEQUENCE</scope>
    <source>
        <strain evidence="5">I ESC-2004</strain>
    </source>
</reference>
<evidence type="ECO:0000313" key="4">
    <source>
        <dbReference type="EnsemblMetazoa" id="CapteP217504"/>
    </source>
</evidence>
<dbReference type="EMBL" id="AMQN01001314">
    <property type="status" value="NOT_ANNOTATED_CDS"/>
    <property type="molecule type" value="Genomic_DNA"/>
</dbReference>
<accession>R7UQH4</accession>
<name>R7UQH4_CAPTE</name>
<feature type="domain" description="SUEL-type lectin" evidence="2">
    <location>
        <begin position="31"/>
        <end position="120"/>
    </location>
</feature>
<dbReference type="Gene3D" id="2.60.120.740">
    <property type="match status" value="1"/>
</dbReference>
<evidence type="ECO:0000259" key="2">
    <source>
        <dbReference type="PROSITE" id="PS50228"/>
    </source>
</evidence>
<dbReference type="InterPro" id="IPR043159">
    <property type="entry name" value="Lectin_gal-bd_sf"/>
</dbReference>
<keyword evidence="5" id="KW-1185">Reference proteome</keyword>
<dbReference type="OrthoDB" id="6325751at2759"/>
<dbReference type="EnsemblMetazoa" id="CapteT217504">
    <property type="protein sequence ID" value="CapteP217504"/>
    <property type="gene ID" value="CapteG217504"/>
</dbReference>
<proteinExistence type="predicted"/>
<dbReference type="CDD" id="cd22823">
    <property type="entry name" value="Gal_Rha_Lectin"/>
    <property type="match status" value="1"/>
</dbReference>